<keyword evidence="1" id="KW-1133">Transmembrane helix</keyword>
<evidence type="ECO:0000313" key="3">
    <source>
        <dbReference type="Proteomes" id="UP000823902"/>
    </source>
</evidence>
<feature type="transmembrane region" description="Helical" evidence="1">
    <location>
        <begin position="67"/>
        <end position="85"/>
    </location>
</feature>
<accession>A0A9D2TM96</accession>
<feature type="transmembrane region" description="Helical" evidence="1">
    <location>
        <begin position="43"/>
        <end position="61"/>
    </location>
</feature>
<reference evidence="2" key="2">
    <citation type="submission" date="2021-04" db="EMBL/GenBank/DDBJ databases">
        <authorList>
            <person name="Gilroy R."/>
        </authorList>
    </citation>
    <scope>NUCLEOTIDE SEQUENCE</scope>
    <source>
        <strain evidence="2">CHK196-7946</strain>
    </source>
</reference>
<dbReference type="AlphaFoldDB" id="A0A9D2TM96"/>
<keyword evidence="1" id="KW-0812">Transmembrane</keyword>
<dbReference type="Pfam" id="PF19700">
    <property type="entry name" value="DUF6198"/>
    <property type="match status" value="1"/>
</dbReference>
<organism evidence="2 3">
    <name type="scientific">Candidatus Mediterraneibacter faecavium</name>
    <dbReference type="NCBI Taxonomy" id="2838668"/>
    <lineage>
        <taxon>Bacteria</taxon>
        <taxon>Bacillati</taxon>
        <taxon>Bacillota</taxon>
        <taxon>Clostridia</taxon>
        <taxon>Lachnospirales</taxon>
        <taxon>Lachnospiraceae</taxon>
        <taxon>Mediterraneibacter</taxon>
    </lineage>
</organism>
<dbReference type="Proteomes" id="UP000823902">
    <property type="component" value="Unassembled WGS sequence"/>
</dbReference>
<protein>
    <recommendedName>
        <fullName evidence="4">Integral membrane protein</fullName>
    </recommendedName>
</protein>
<evidence type="ECO:0008006" key="4">
    <source>
        <dbReference type="Google" id="ProtNLM"/>
    </source>
</evidence>
<evidence type="ECO:0000313" key="2">
    <source>
        <dbReference type="EMBL" id="HJC73692.1"/>
    </source>
</evidence>
<sequence length="93" mass="10211">MSIVCTALGMHLMLSMKLVQNPPDGTVNILARLLNKNIGTIKIYYDIFMVIISVILGIAFLHDLKGFGIATILSAIFVGKTLTVMKKHIPLEI</sequence>
<dbReference type="InterPro" id="IPR038750">
    <property type="entry name" value="YczE/YyaS-like"/>
</dbReference>
<reference evidence="2" key="1">
    <citation type="journal article" date="2021" name="PeerJ">
        <title>Extensive microbial diversity within the chicken gut microbiome revealed by metagenomics and culture.</title>
        <authorList>
            <person name="Gilroy R."/>
            <person name="Ravi A."/>
            <person name="Getino M."/>
            <person name="Pursley I."/>
            <person name="Horton D.L."/>
            <person name="Alikhan N.F."/>
            <person name="Baker D."/>
            <person name="Gharbi K."/>
            <person name="Hall N."/>
            <person name="Watson M."/>
            <person name="Adriaenssens E.M."/>
            <person name="Foster-Nyarko E."/>
            <person name="Jarju S."/>
            <person name="Secka A."/>
            <person name="Antonio M."/>
            <person name="Oren A."/>
            <person name="Chaudhuri R.R."/>
            <person name="La Ragione R."/>
            <person name="Hildebrand F."/>
            <person name="Pallen M.J."/>
        </authorList>
    </citation>
    <scope>NUCLEOTIDE SEQUENCE</scope>
    <source>
        <strain evidence="2">CHK196-7946</strain>
    </source>
</reference>
<dbReference type="EMBL" id="DWVY01000007">
    <property type="protein sequence ID" value="HJC73692.1"/>
    <property type="molecule type" value="Genomic_DNA"/>
</dbReference>
<comment type="caution">
    <text evidence="2">The sequence shown here is derived from an EMBL/GenBank/DDBJ whole genome shotgun (WGS) entry which is preliminary data.</text>
</comment>
<name>A0A9D2TM96_9FIRM</name>
<keyword evidence="1" id="KW-0472">Membrane</keyword>
<gene>
    <name evidence="2" type="ORF">H9697_01895</name>
</gene>
<proteinExistence type="predicted"/>
<evidence type="ECO:0000256" key="1">
    <source>
        <dbReference type="SAM" id="Phobius"/>
    </source>
</evidence>